<dbReference type="PANTHER" id="PTHR40036:SF1">
    <property type="entry name" value="MACROCIN O-METHYLTRANSFERASE"/>
    <property type="match status" value="1"/>
</dbReference>
<reference evidence="1 2" key="1">
    <citation type="submission" date="2016-10" db="EMBL/GenBank/DDBJ databases">
        <authorList>
            <person name="de Groot N.N."/>
        </authorList>
    </citation>
    <scope>NUCLEOTIDE SEQUENCE [LARGE SCALE GENOMIC DNA]</scope>
    <source>
        <strain evidence="1 2">DSM 22024</strain>
    </source>
</reference>
<dbReference type="InterPro" id="IPR029063">
    <property type="entry name" value="SAM-dependent_MTases_sf"/>
</dbReference>
<dbReference type="GO" id="GO:0032259">
    <property type="term" value="P:methylation"/>
    <property type="evidence" value="ECO:0007669"/>
    <property type="project" value="UniProtKB-KW"/>
</dbReference>
<dbReference type="STRING" id="117157.SAMN04489717_3763"/>
<sequence length="245" mass="27140">MRSLGYRLNQIQPREPADLPSSSVELFRAVEPFTMTSPEAVHALADAIRYMVRSGVPGAIVECGVWRGGSMQAVARTLLDLGVLDREIYLFDTFEGMPRPTERDIRWTGESAADLLASETGRAADLLQARASLEDVRAVMGGVAYPPSRVHFVAGRVEDTVPDQAPETIAVLRLDTDWYESSRHELRHLYPRLAPGGVLILDDYAWWNGVAEATDEYFEEHPPMPFLIRIDDSGARVAVKPACST</sequence>
<keyword evidence="2" id="KW-1185">Reference proteome</keyword>
<dbReference type="InterPro" id="IPR008884">
    <property type="entry name" value="TylF_MeTrfase"/>
</dbReference>
<dbReference type="RefSeq" id="WP_197681488.1">
    <property type="nucleotide sequence ID" value="NZ_LT629732.1"/>
</dbReference>
<dbReference type="Pfam" id="PF05711">
    <property type="entry name" value="TylF"/>
    <property type="match status" value="1"/>
</dbReference>
<accession>A0A1H1USW0</accession>
<evidence type="ECO:0000313" key="1">
    <source>
        <dbReference type="EMBL" id="SDS75674.1"/>
    </source>
</evidence>
<dbReference type="Proteomes" id="UP000198983">
    <property type="component" value="Chromosome I"/>
</dbReference>
<keyword evidence="1" id="KW-0808">Transferase</keyword>
<evidence type="ECO:0000313" key="2">
    <source>
        <dbReference type="Proteomes" id="UP000198983"/>
    </source>
</evidence>
<organism evidence="1 2">
    <name type="scientific">Actinopolymorpha singaporensis</name>
    <dbReference type="NCBI Taxonomy" id="117157"/>
    <lineage>
        <taxon>Bacteria</taxon>
        <taxon>Bacillati</taxon>
        <taxon>Actinomycetota</taxon>
        <taxon>Actinomycetes</taxon>
        <taxon>Propionibacteriales</taxon>
        <taxon>Actinopolymorphaceae</taxon>
        <taxon>Actinopolymorpha</taxon>
    </lineage>
</organism>
<dbReference type="Gene3D" id="3.40.50.150">
    <property type="entry name" value="Vaccinia Virus protein VP39"/>
    <property type="match status" value="1"/>
</dbReference>
<protein>
    <submittedName>
        <fullName evidence="1">Macrocin-O-methyltransferase (TylF)</fullName>
    </submittedName>
</protein>
<keyword evidence="1" id="KW-0489">Methyltransferase</keyword>
<dbReference type="SUPFAM" id="SSF53335">
    <property type="entry name" value="S-adenosyl-L-methionine-dependent methyltransferases"/>
    <property type="match status" value="1"/>
</dbReference>
<dbReference type="EMBL" id="LT629732">
    <property type="protein sequence ID" value="SDS75674.1"/>
    <property type="molecule type" value="Genomic_DNA"/>
</dbReference>
<dbReference type="PANTHER" id="PTHR40036">
    <property type="entry name" value="MACROCIN O-METHYLTRANSFERASE"/>
    <property type="match status" value="1"/>
</dbReference>
<dbReference type="AlphaFoldDB" id="A0A1H1USW0"/>
<dbReference type="GO" id="GO:0008168">
    <property type="term" value="F:methyltransferase activity"/>
    <property type="evidence" value="ECO:0007669"/>
    <property type="project" value="UniProtKB-KW"/>
</dbReference>
<name>A0A1H1USW0_9ACTN</name>
<proteinExistence type="predicted"/>
<gene>
    <name evidence="1" type="ORF">SAMN04489717_3763</name>
</gene>